<proteinExistence type="predicted"/>
<dbReference type="Proteomes" id="UP000009027">
    <property type="component" value="Unassembled WGS sequence"/>
</dbReference>
<keyword evidence="1" id="KW-0472">Membrane</keyword>
<protein>
    <submittedName>
        <fullName evidence="2">Uncharacterized protein</fullName>
    </submittedName>
</protein>
<sequence length="156" mass="16364">MFPRAMCDLHTFFHDIVAVLAALSCAWSSSMLDGHSSAMSARKVSAFFCVSPMILLPCVSYFIVAVGVVALVVCVQMPAIVYPAKMPPPVAWPLLKVGHPSALPTTAVPTLTSSLPMPARLARTPPIRCSFLSSSCSSGSSAAANRPVSCSLQLPS</sequence>
<dbReference type="AlphaFoldDB" id="F9WUW4"/>
<accession>F9WUW4</accession>
<dbReference type="VEuPathDB" id="TriTrypDB:TvY486_0042700"/>
<evidence type="ECO:0000313" key="3">
    <source>
        <dbReference type="Proteomes" id="UP000009027"/>
    </source>
</evidence>
<keyword evidence="3" id="KW-1185">Reference proteome</keyword>
<evidence type="ECO:0000313" key="2">
    <source>
        <dbReference type="EMBL" id="CCD21363.1"/>
    </source>
</evidence>
<feature type="transmembrane region" description="Helical" evidence="1">
    <location>
        <begin position="62"/>
        <end position="82"/>
    </location>
</feature>
<organism evidence="2 3">
    <name type="scientific">Trypanosoma vivax (strain Y486)</name>
    <dbReference type="NCBI Taxonomy" id="1055687"/>
    <lineage>
        <taxon>Eukaryota</taxon>
        <taxon>Discoba</taxon>
        <taxon>Euglenozoa</taxon>
        <taxon>Kinetoplastea</taxon>
        <taxon>Metakinetoplastina</taxon>
        <taxon>Trypanosomatida</taxon>
        <taxon>Trypanosomatidae</taxon>
        <taxon>Trypanosoma</taxon>
        <taxon>Duttonella</taxon>
    </lineage>
</organism>
<dbReference type="EMBL" id="CAEX01007563">
    <property type="protein sequence ID" value="CCD21363.1"/>
    <property type="molecule type" value="Genomic_DNA"/>
</dbReference>
<gene>
    <name evidence="2" type="ORF">TvY486_0042700</name>
</gene>
<keyword evidence="1" id="KW-0812">Transmembrane</keyword>
<reference evidence="2 3" key="1">
    <citation type="journal article" date="2012" name="Proc. Natl. Acad. Sci. U.S.A.">
        <title>Antigenic diversity is generated by distinct evolutionary mechanisms in African trypanosome species.</title>
        <authorList>
            <person name="Jackson A.P."/>
            <person name="Berry A."/>
            <person name="Aslett M."/>
            <person name="Allison H.C."/>
            <person name="Burton P."/>
            <person name="Vavrova-Anderson J."/>
            <person name="Brown R."/>
            <person name="Browne H."/>
            <person name="Corton N."/>
            <person name="Hauser H."/>
            <person name="Gamble J."/>
            <person name="Gilderthorp R."/>
            <person name="Marcello L."/>
            <person name="McQuillan J."/>
            <person name="Otto T.D."/>
            <person name="Quail M.A."/>
            <person name="Sanders M.J."/>
            <person name="van Tonder A."/>
            <person name="Ginger M.L."/>
            <person name="Field M.C."/>
            <person name="Barry J.D."/>
            <person name="Hertz-Fowler C."/>
            <person name="Berriman M."/>
        </authorList>
    </citation>
    <scope>NUCLEOTIDE SEQUENCE</scope>
    <source>
        <strain evidence="2 3">Y486</strain>
    </source>
</reference>
<keyword evidence="1" id="KW-1133">Transmembrane helix</keyword>
<name>F9WUW4_TRYVY</name>
<evidence type="ECO:0000256" key="1">
    <source>
        <dbReference type="SAM" id="Phobius"/>
    </source>
</evidence>